<reference evidence="1 2" key="1">
    <citation type="submission" date="2018-05" db="EMBL/GenBank/DDBJ databases">
        <title>Genomic Encyclopedia of Type Strains, Phase IV (KMG-IV): sequencing the most valuable type-strain genomes for metagenomic binning, comparative biology and taxonomic classification.</title>
        <authorList>
            <person name="Goeker M."/>
        </authorList>
    </citation>
    <scope>NUCLEOTIDE SEQUENCE [LARGE SCALE GENOMIC DNA]</scope>
    <source>
        <strain evidence="1 2">DSM 24906</strain>
    </source>
</reference>
<sequence>MKKILLIISIMIINLIIFSSEIIYKKGEFFIDINDSKDYILNINNKKVELDENLYKVKEYDKLNSFNLIKLDKNSIISSEEFKYYIIDDYEKEHIIKYKDTELKLFKNSNIMGFKTIIKIQDNEIYINYYPDENANIDEVFIPLAIKNERLKNENFIKINSRVRLFNNLNYVNTKKYYPIISKELTKSDYYGIFPSILDIYDPVLLLKDIYTIQIIIDIKDTKKIEDYNELYKMKYKSNTLIIKRKEQPLNITLPFVTNSYREIDYSKQKNKKAIFFIHGLQPIYVDETINDLKTYPWRSYKRFETWNEWYRVFEKDLKKEYDYYEYIYDTHTKTYEEFGNDLYKELEKMNMKEYEEVYFISHSMGALVTLKALNNYEYKNIKKIIMLNGVNLGSPLQNVPQLFDSRLYEKTLKVDETIIKTFDILSKLSLSLIQKEKVDIEIYIKEVLEEYPIFFPALLTMNGILDPFKGGISIRFSNEEYIKNINKNLFKELDVLNYNENIIQLQKNNFYKDKTYYLFSDIKDFIDDPAFNFTYNSLKMMGEISQMDDRFIKNDGAVPVYSQKNGGETNVYSDFQDENLHHELVYKNEKIIKFVSNLINK</sequence>
<keyword evidence="2" id="KW-1185">Reference proteome</keyword>
<evidence type="ECO:0000313" key="2">
    <source>
        <dbReference type="Proteomes" id="UP000245921"/>
    </source>
</evidence>
<dbReference type="Pfam" id="PF02450">
    <property type="entry name" value="LCAT"/>
    <property type="match status" value="1"/>
</dbReference>
<protein>
    <submittedName>
        <fullName evidence="1">Lecithin:cholesterol acyltransferase</fullName>
    </submittedName>
</protein>
<dbReference type="Gene3D" id="3.40.50.1820">
    <property type="entry name" value="alpha/beta hydrolase"/>
    <property type="match status" value="1"/>
</dbReference>
<dbReference type="RefSeq" id="WP_109605570.1">
    <property type="nucleotide sequence ID" value="NZ_QGGI01000015.1"/>
</dbReference>
<dbReference type="Proteomes" id="UP000245921">
    <property type="component" value="Unassembled WGS sequence"/>
</dbReference>
<dbReference type="AlphaFoldDB" id="A0AA45HI08"/>
<dbReference type="InterPro" id="IPR003386">
    <property type="entry name" value="LACT/PDAT_acylTrfase"/>
</dbReference>
<comment type="caution">
    <text evidence="1">The sequence shown here is derived from an EMBL/GenBank/DDBJ whole genome shotgun (WGS) entry which is preliminary data.</text>
</comment>
<dbReference type="GO" id="GO:0008374">
    <property type="term" value="F:O-acyltransferase activity"/>
    <property type="evidence" value="ECO:0007669"/>
    <property type="project" value="InterPro"/>
</dbReference>
<organism evidence="1 2">
    <name type="scientific">Oceanotoga teriensis</name>
    <dbReference type="NCBI Taxonomy" id="515440"/>
    <lineage>
        <taxon>Bacteria</taxon>
        <taxon>Thermotogati</taxon>
        <taxon>Thermotogota</taxon>
        <taxon>Thermotogae</taxon>
        <taxon>Petrotogales</taxon>
        <taxon>Petrotogaceae</taxon>
        <taxon>Oceanotoga</taxon>
    </lineage>
</organism>
<accession>A0AA45HI08</accession>
<keyword evidence="1" id="KW-0012">Acyltransferase</keyword>
<dbReference type="EMBL" id="QGGI01000015">
    <property type="protein sequence ID" value="PWJ89341.1"/>
    <property type="molecule type" value="Genomic_DNA"/>
</dbReference>
<evidence type="ECO:0000313" key="1">
    <source>
        <dbReference type="EMBL" id="PWJ89341.1"/>
    </source>
</evidence>
<keyword evidence="1" id="KW-0808">Transferase</keyword>
<dbReference type="SUPFAM" id="SSF53474">
    <property type="entry name" value="alpha/beta-Hydrolases"/>
    <property type="match status" value="1"/>
</dbReference>
<gene>
    <name evidence="1" type="ORF">C7380_11567</name>
</gene>
<dbReference type="InterPro" id="IPR029058">
    <property type="entry name" value="AB_hydrolase_fold"/>
</dbReference>
<name>A0AA45HI08_9BACT</name>
<proteinExistence type="predicted"/>
<dbReference type="GO" id="GO:0006629">
    <property type="term" value="P:lipid metabolic process"/>
    <property type="evidence" value="ECO:0007669"/>
    <property type="project" value="InterPro"/>
</dbReference>